<proteinExistence type="predicted"/>
<evidence type="ECO:0000313" key="6">
    <source>
        <dbReference type="EMBL" id="GAA0583278.1"/>
    </source>
</evidence>
<name>A0ABP3QBK2_9PROT</name>
<comment type="caution">
    <text evidence="6">The sequence shown here is derived from an EMBL/GenBank/DDBJ whole genome shotgun (WGS) entry which is preliminary data.</text>
</comment>
<evidence type="ECO:0000259" key="5">
    <source>
        <dbReference type="PROSITE" id="PS50977"/>
    </source>
</evidence>
<sequence>MTVQNAGGGKPRGRPRGFDPDAALDRAMDAFWDAGFAGTSLDALGAATGLNRPSLYLAFGDKRALYRAAMRRYSEGTLAALEKLLARRPLRAALERAFARTIAFYLSGEKAARGCFLVGTALAEAVNDAEVRDALLSDLHGADRILEARFAAAREEGDLPAGAPADDAALAGLASSVMHGFAVRARAGAPAAEMEAIAAAAVDLLCGPAPSEADQIAGASSVSKRSPP</sequence>
<dbReference type="Pfam" id="PF00440">
    <property type="entry name" value="TetR_N"/>
    <property type="match status" value="1"/>
</dbReference>
<dbReference type="EMBL" id="BAAAFZ010000027">
    <property type="protein sequence ID" value="GAA0583278.1"/>
    <property type="molecule type" value="Genomic_DNA"/>
</dbReference>
<dbReference type="InterPro" id="IPR009057">
    <property type="entry name" value="Homeodomain-like_sf"/>
</dbReference>
<accession>A0ABP3QBK2</accession>
<dbReference type="InterPro" id="IPR001647">
    <property type="entry name" value="HTH_TetR"/>
</dbReference>
<dbReference type="SUPFAM" id="SSF46689">
    <property type="entry name" value="Homeodomain-like"/>
    <property type="match status" value="1"/>
</dbReference>
<feature type="domain" description="HTH tetR-type" evidence="5">
    <location>
        <begin position="17"/>
        <end position="77"/>
    </location>
</feature>
<dbReference type="PANTHER" id="PTHR47506">
    <property type="entry name" value="TRANSCRIPTIONAL REGULATORY PROTEIN"/>
    <property type="match status" value="1"/>
</dbReference>
<evidence type="ECO:0000256" key="2">
    <source>
        <dbReference type="ARBA" id="ARBA00023125"/>
    </source>
</evidence>
<keyword evidence="1" id="KW-0805">Transcription regulation</keyword>
<evidence type="ECO:0000256" key="3">
    <source>
        <dbReference type="ARBA" id="ARBA00023163"/>
    </source>
</evidence>
<keyword evidence="3" id="KW-0804">Transcription</keyword>
<dbReference type="Proteomes" id="UP001501588">
    <property type="component" value="Unassembled WGS sequence"/>
</dbReference>
<gene>
    <name evidence="6" type="ORF">GCM10009416_22140</name>
</gene>
<dbReference type="RefSeq" id="WP_343895352.1">
    <property type="nucleotide sequence ID" value="NZ_BAAAFZ010000027.1"/>
</dbReference>
<organism evidence="6 7">
    <name type="scientific">Craurococcus roseus</name>
    <dbReference type="NCBI Taxonomy" id="77585"/>
    <lineage>
        <taxon>Bacteria</taxon>
        <taxon>Pseudomonadati</taxon>
        <taxon>Pseudomonadota</taxon>
        <taxon>Alphaproteobacteria</taxon>
        <taxon>Acetobacterales</taxon>
        <taxon>Acetobacteraceae</taxon>
        <taxon>Craurococcus</taxon>
    </lineage>
</organism>
<evidence type="ECO:0000313" key="7">
    <source>
        <dbReference type="Proteomes" id="UP001501588"/>
    </source>
</evidence>
<keyword evidence="2 4" id="KW-0238">DNA-binding</keyword>
<feature type="DNA-binding region" description="H-T-H motif" evidence="4">
    <location>
        <begin position="40"/>
        <end position="59"/>
    </location>
</feature>
<dbReference type="SUPFAM" id="SSF48498">
    <property type="entry name" value="Tetracyclin repressor-like, C-terminal domain"/>
    <property type="match status" value="1"/>
</dbReference>
<protein>
    <submittedName>
        <fullName evidence="6">TetR/AcrR family transcriptional regulator</fullName>
    </submittedName>
</protein>
<dbReference type="PROSITE" id="PS01081">
    <property type="entry name" value="HTH_TETR_1"/>
    <property type="match status" value="1"/>
</dbReference>
<dbReference type="InterPro" id="IPR036271">
    <property type="entry name" value="Tet_transcr_reg_TetR-rel_C_sf"/>
</dbReference>
<evidence type="ECO:0000256" key="4">
    <source>
        <dbReference type="PROSITE-ProRule" id="PRU00335"/>
    </source>
</evidence>
<dbReference type="PANTHER" id="PTHR47506:SF1">
    <property type="entry name" value="HTH-TYPE TRANSCRIPTIONAL REGULATOR YJDC"/>
    <property type="match status" value="1"/>
</dbReference>
<dbReference type="InterPro" id="IPR023772">
    <property type="entry name" value="DNA-bd_HTH_TetR-type_CS"/>
</dbReference>
<reference evidence="7" key="1">
    <citation type="journal article" date="2019" name="Int. J. Syst. Evol. Microbiol.">
        <title>The Global Catalogue of Microorganisms (GCM) 10K type strain sequencing project: providing services to taxonomists for standard genome sequencing and annotation.</title>
        <authorList>
            <consortium name="The Broad Institute Genomics Platform"/>
            <consortium name="The Broad Institute Genome Sequencing Center for Infectious Disease"/>
            <person name="Wu L."/>
            <person name="Ma J."/>
        </authorList>
    </citation>
    <scope>NUCLEOTIDE SEQUENCE [LARGE SCALE GENOMIC DNA]</scope>
    <source>
        <strain evidence="7">JCM 9933</strain>
    </source>
</reference>
<keyword evidence="7" id="KW-1185">Reference proteome</keyword>
<dbReference type="Gene3D" id="1.10.10.60">
    <property type="entry name" value="Homeodomain-like"/>
    <property type="match status" value="1"/>
</dbReference>
<evidence type="ECO:0000256" key="1">
    <source>
        <dbReference type="ARBA" id="ARBA00023015"/>
    </source>
</evidence>
<dbReference type="PROSITE" id="PS50977">
    <property type="entry name" value="HTH_TETR_2"/>
    <property type="match status" value="1"/>
</dbReference>
<dbReference type="Gene3D" id="1.10.357.10">
    <property type="entry name" value="Tetracycline Repressor, domain 2"/>
    <property type="match status" value="1"/>
</dbReference>